<dbReference type="Proteomes" id="UP001321486">
    <property type="component" value="Chromosome"/>
</dbReference>
<protein>
    <submittedName>
        <fullName evidence="2">Uncharacterized protein</fullName>
    </submittedName>
</protein>
<keyword evidence="1" id="KW-0812">Transmembrane</keyword>
<feature type="transmembrane region" description="Helical" evidence="1">
    <location>
        <begin position="149"/>
        <end position="169"/>
    </location>
</feature>
<keyword evidence="3" id="KW-1185">Reference proteome</keyword>
<name>A0ABN6XXK2_9MICO</name>
<dbReference type="RefSeq" id="WP_286346441.1">
    <property type="nucleotide sequence ID" value="NZ_AP027732.1"/>
</dbReference>
<reference evidence="3" key="1">
    <citation type="journal article" date="2019" name="Int. J. Syst. Evol. Microbiol.">
        <title>The Global Catalogue of Microorganisms (GCM) 10K type strain sequencing project: providing services to taxonomists for standard genome sequencing and annotation.</title>
        <authorList>
            <consortium name="The Broad Institute Genomics Platform"/>
            <consortium name="The Broad Institute Genome Sequencing Center for Infectious Disease"/>
            <person name="Wu L."/>
            <person name="Ma J."/>
        </authorList>
    </citation>
    <scope>NUCLEOTIDE SEQUENCE [LARGE SCALE GENOMIC DNA]</scope>
    <source>
        <strain evidence="3">NBRC 108728</strain>
    </source>
</reference>
<accession>A0ABN6XXK2</accession>
<evidence type="ECO:0000313" key="3">
    <source>
        <dbReference type="Proteomes" id="UP001321486"/>
    </source>
</evidence>
<organism evidence="2 3">
    <name type="scientific">Frondihabitans sucicola</name>
    <dbReference type="NCBI Taxonomy" id="1268041"/>
    <lineage>
        <taxon>Bacteria</taxon>
        <taxon>Bacillati</taxon>
        <taxon>Actinomycetota</taxon>
        <taxon>Actinomycetes</taxon>
        <taxon>Micrococcales</taxon>
        <taxon>Microbacteriaceae</taxon>
        <taxon>Frondihabitans</taxon>
    </lineage>
</organism>
<proteinExistence type="predicted"/>
<feature type="transmembrane region" description="Helical" evidence="1">
    <location>
        <begin position="34"/>
        <end position="56"/>
    </location>
</feature>
<feature type="transmembrane region" description="Helical" evidence="1">
    <location>
        <begin position="175"/>
        <end position="198"/>
    </location>
</feature>
<keyword evidence="1" id="KW-1133">Transmembrane helix</keyword>
<keyword evidence="1" id="KW-0472">Membrane</keyword>
<dbReference type="EMBL" id="AP027732">
    <property type="protein sequence ID" value="BDZ49714.1"/>
    <property type="molecule type" value="Genomic_DNA"/>
</dbReference>
<feature type="transmembrane region" description="Helical" evidence="1">
    <location>
        <begin position="76"/>
        <end position="96"/>
    </location>
</feature>
<evidence type="ECO:0000256" key="1">
    <source>
        <dbReference type="SAM" id="Phobius"/>
    </source>
</evidence>
<sequence length="213" mass="23074">MTDLKRYSDARWAAAAQLAEGVSDDGFPKRRARILLRIVILMAASWITGFVVALLFLPKSSSGGDSSSDGSSQQLIAQFVFLGLGLVVGVVGFVWAKRTGHYITRWRAVASPLNRQEKKGVRRQISGKVAPDTEHLFVVVAIANQNRRATLGIAPIYSAAVLLAIATAVGSNELIIKLLELAVSLSFVVVAVQFVVLYRKAGRFMDQHGGQPR</sequence>
<gene>
    <name evidence="2" type="ORF">GCM10025867_19550</name>
</gene>
<evidence type="ECO:0000313" key="2">
    <source>
        <dbReference type="EMBL" id="BDZ49714.1"/>
    </source>
</evidence>